<evidence type="ECO:0000313" key="5">
    <source>
        <dbReference type="Proteomes" id="UP000070168"/>
    </source>
</evidence>
<evidence type="ECO:0000259" key="3">
    <source>
        <dbReference type="PROSITE" id="PS50948"/>
    </source>
</evidence>
<accession>A0A135LCQ1</accession>
<dbReference type="OMA" id="ADVANCE"/>
<keyword evidence="5" id="KW-1185">Reference proteome</keyword>
<evidence type="ECO:0000313" key="4">
    <source>
        <dbReference type="EMBL" id="KXG46660.1"/>
    </source>
</evidence>
<feature type="compositionally biased region" description="Pro residues" evidence="1">
    <location>
        <begin position="25"/>
        <end position="37"/>
    </location>
</feature>
<dbReference type="PANTHER" id="PTHR37917">
    <property type="entry name" value="PROTEIN CBG03580"/>
    <property type="match status" value="1"/>
</dbReference>
<feature type="region of interest" description="Disordered" evidence="1">
    <location>
        <begin position="25"/>
        <end position="253"/>
    </location>
</feature>
<dbReference type="Proteomes" id="UP000070168">
    <property type="component" value="Unassembled WGS sequence"/>
</dbReference>
<feature type="compositionally biased region" description="Gly residues" evidence="1">
    <location>
        <begin position="42"/>
        <end position="225"/>
    </location>
</feature>
<organism evidence="4 5">
    <name type="scientific">Penicillium patulum</name>
    <name type="common">Penicillium griseofulvum</name>
    <dbReference type="NCBI Taxonomy" id="5078"/>
    <lineage>
        <taxon>Eukaryota</taxon>
        <taxon>Fungi</taxon>
        <taxon>Dikarya</taxon>
        <taxon>Ascomycota</taxon>
        <taxon>Pezizomycotina</taxon>
        <taxon>Eurotiomycetes</taxon>
        <taxon>Eurotiomycetidae</taxon>
        <taxon>Eurotiales</taxon>
        <taxon>Aspergillaceae</taxon>
        <taxon>Penicillium</taxon>
    </lineage>
</organism>
<feature type="signal peptide" evidence="2">
    <location>
        <begin position="1"/>
        <end position="20"/>
    </location>
</feature>
<keyword evidence="2" id="KW-0732">Signal</keyword>
<dbReference type="GeneID" id="63708529"/>
<dbReference type="PANTHER" id="PTHR37917:SF9">
    <property type="entry name" value="RHOPTRY PROTEIN"/>
    <property type="match status" value="1"/>
</dbReference>
<dbReference type="AlphaFoldDB" id="A0A135LCQ1"/>
<dbReference type="SUPFAM" id="SSF57414">
    <property type="entry name" value="Hairpin loop containing domain-like"/>
    <property type="match status" value="1"/>
</dbReference>
<protein>
    <recommendedName>
        <fullName evidence="3">Apple domain-containing protein</fullName>
    </recommendedName>
</protein>
<dbReference type="Pfam" id="PF00024">
    <property type="entry name" value="PAN_1"/>
    <property type="match status" value="2"/>
</dbReference>
<name>A0A135LCQ1_PENPA</name>
<dbReference type="InterPro" id="IPR003609">
    <property type="entry name" value="Pan_app"/>
</dbReference>
<dbReference type="PROSITE" id="PS50948">
    <property type="entry name" value="PAN"/>
    <property type="match status" value="1"/>
</dbReference>
<gene>
    <name evidence="4" type="ORF">PGRI_055160</name>
</gene>
<comment type="caution">
    <text evidence="4">The sequence shown here is derived from an EMBL/GenBank/DDBJ whole genome shotgun (WGS) entry which is preliminary data.</text>
</comment>
<reference evidence="4 5" key="1">
    <citation type="journal article" date="2016" name="BMC Genomics">
        <title>Genome sequencing and secondary metabolism of the postharvest pathogen Penicillium griseofulvum.</title>
        <authorList>
            <person name="Banani H."/>
            <person name="Marcet-Houben M."/>
            <person name="Ballester A.R."/>
            <person name="Abbruscato P."/>
            <person name="Gonzalez-Candelas L."/>
            <person name="Gabaldon T."/>
            <person name="Spadaro D."/>
        </authorList>
    </citation>
    <scope>NUCLEOTIDE SEQUENCE [LARGE SCALE GENOMIC DNA]</scope>
    <source>
        <strain evidence="4 5">PG3</strain>
    </source>
</reference>
<dbReference type="EMBL" id="LHQR01000069">
    <property type="protein sequence ID" value="KXG46660.1"/>
    <property type="molecule type" value="Genomic_DNA"/>
</dbReference>
<feature type="chain" id="PRO_5007800397" description="Apple domain-containing protein" evidence="2">
    <location>
        <begin position="21"/>
        <end position="551"/>
    </location>
</feature>
<feature type="domain" description="Apple" evidence="3">
    <location>
        <begin position="355"/>
        <end position="441"/>
    </location>
</feature>
<dbReference type="OrthoDB" id="4388755at2759"/>
<dbReference type="RefSeq" id="XP_040645196.1">
    <property type="nucleotide sequence ID" value="XM_040793229.1"/>
</dbReference>
<dbReference type="STRING" id="5078.A0A135LCQ1"/>
<feature type="compositionally biased region" description="Polar residues" evidence="1">
    <location>
        <begin position="238"/>
        <end position="250"/>
    </location>
</feature>
<proteinExistence type="predicted"/>
<evidence type="ECO:0000256" key="1">
    <source>
        <dbReference type="SAM" id="MobiDB-lite"/>
    </source>
</evidence>
<sequence>MKPDTTFLLIVAAFLGLANAQITPGPRPARPVSPATPPAGGIQPGSGGIQPGSGGIQPGSGGIQPGSGGIQPGSGGIQPGSGGIQPGSGGIQPGSGGIQPGSGGIQPGSGGIQPGSGGIQPGSGGIQPGSGGIQPGSGGIQPGSGGIQPGSGGIQPGSGGIQPGSGGIQPGSGGIQPGSGGIQPGSGGIQPGSGGIQPGSGGIQPGSGGIQPGSGGIQPGSGGTPPGASACPNPRKPYNQSPPVTTSISCPASDGSIYETVDGSWYYLQCCTQGSSNALSVGTPQVSSMEECLKKCADVANCETVSFEPSTLYCNLLDFGSFSQTSHGSQLYAFPTSPPATKQPTLITRRCATACPEANGQIYVSPFGETFYMSCGMRHGTPYLNVESVSTLEDCMDHCAGSPSCSSVDFDQNKQVCYLSNNDSPPTIAAPRFAAAHSVGCSGACEGCGKKSCGAQQPKPDPSQCTDNQIVHVANHPFRMQCNRCYIGPADSAVSKPEAQTHEQCMHLYLLEADHYVGANWLQNGGCHLMPAGSSVVSHADCTAAFVPLWR</sequence>
<dbReference type="Gene3D" id="3.50.4.10">
    <property type="entry name" value="Hepatocyte Growth Factor"/>
    <property type="match status" value="1"/>
</dbReference>
<evidence type="ECO:0000256" key="2">
    <source>
        <dbReference type="SAM" id="SignalP"/>
    </source>
</evidence>